<evidence type="ECO:0000313" key="3">
    <source>
        <dbReference type="EMBL" id="KAL3235147.1"/>
    </source>
</evidence>
<keyword evidence="4" id="KW-1185">Reference proteome</keyword>
<feature type="region of interest" description="Disordered" evidence="1">
    <location>
        <begin position="843"/>
        <end position="863"/>
    </location>
</feature>
<evidence type="ECO:0000313" key="4">
    <source>
        <dbReference type="Proteomes" id="UP001623330"/>
    </source>
</evidence>
<evidence type="ECO:0000259" key="2">
    <source>
        <dbReference type="Pfam" id="PF08457"/>
    </source>
</evidence>
<comment type="caution">
    <text evidence="3">The sequence shown here is derived from an EMBL/GenBank/DDBJ whole genome shotgun (WGS) entry which is preliminary data.</text>
</comment>
<evidence type="ECO:0000256" key="1">
    <source>
        <dbReference type="SAM" id="MobiDB-lite"/>
    </source>
</evidence>
<protein>
    <recommendedName>
        <fullName evidence="2">Sfi1 spindle body domain-containing protein</fullName>
    </recommendedName>
</protein>
<gene>
    <name evidence="3" type="ORF">RNJ44_02935</name>
</gene>
<proteinExistence type="predicted"/>
<accession>A0ABR4P0M6</accession>
<dbReference type="InterPro" id="IPR013665">
    <property type="entry name" value="Sfi1_dom"/>
</dbReference>
<dbReference type="Pfam" id="PF08457">
    <property type="entry name" value="Sfi1"/>
    <property type="match status" value="1"/>
</dbReference>
<name>A0ABR4P0M6_9SACH</name>
<sequence>MMDSPSTEMLLNGDFDAATQSLINGAVPELMDKVHVSTSPYLEVVRSPEDITSRSRETHTRDLSTVMSILEPLFERVRDFLEVNELSPSFLKVFAGYIRILMENELDPLADEYLLCVQNELGRSLVLSKSMEDILTWFLVKPANTYIAMALFEYRRDKLIELGTFKHLLLILKLITRENHLLSTSNRYLESNYLSLWRSSYNKKAEVWAEKANRFNGIRIKILGYDRWMEKKEVNEKRQKLADDYFTDKALKRFHKSYRSLLECEQKFKVGQDKLLASTALKIWKIRTRENSFSLRNKHLLELHFSFMKKKLRKIKTAYTISNRSRDEFLLRRGLRQLAQRYDYRKQYEIELEQRELTYAKRKALEFMVTNYKNQLLMDKAVSHDRMNLLKSYFAKVWSTRYEERLKLYQYQIDSESRLVHNVFQKWIKQMKLKIIDASLLRSQGGNRYLQVWRLKTKEKKTIYERNKRLLDDYLLKWHSLSLLKSREREFALRKCFQRYILNWKAKTDRNAMDNDKAYKMRQTWLVSRSWERFLNKFGEINNMRENANSYVKLKHYKILIDKAHSNKSLELLLQKELNKKLSKIQMKQSFNLWKKAIEKRKDMKLEIIEEEFNVLHAQHLMEKYFRVFLFAMYSAEADKTYARSLQLKCYLAIADKVDSLKEQGRVCAQSLNTSRMKKIFSLWKRKRLKIANLERLYLDTSNGFTARGKQELFSLWYNKIKFDDTMVQKIQLRWSRALLRGCLQAWKEKRESNPKLRTNSEMYKTPAKNEKNISENNQVKNSPTSRNVIRRAKLVASPIKGSSVLESVLRKRVQQNNSFISDAKTETESLESGISRLNFIDIPQLPPSEARLKGSPTRRKNP</sequence>
<organism evidence="3 4">
    <name type="scientific">Nakaseomyces bracarensis</name>
    <dbReference type="NCBI Taxonomy" id="273131"/>
    <lineage>
        <taxon>Eukaryota</taxon>
        <taxon>Fungi</taxon>
        <taxon>Dikarya</taxon>
        <taxon>Ascomycota</taxon>
        <taxon>Saccharomycotina</taxon>
        <taxon>Saccharomycetes</taxon>
        <taxon>Saccharomycetales</taxon>
        <taxon>Saccharomycetaceae</taxon>
        <taxon>Nakaseomyces</taxon>
    </lineage>
</organism>
<dbReference type="EMBL" id="JBEVYD010000002">
    <property type="protein sequence ID" value="KAL3235147.1"/>
    <property type="molecule type" value="Genomic_DNA"/>
</dbReference>
<reference evidence="3 4" key="1">
    <citation type="submission" date="2024-05" db="EMBL/GenBank/DDBJ databases">
        <title>Long read based assembly of the Candida bracarensis genome reveals expanded adhesin content.</title>
        <authorList>
            <person name="Marcet-Houben M."/>
            <person name="Ksiezopolska E."/>
            <person name="Gabaldon T."/>
        </authorList>
    </citation>
    <scope>NUCLEOTIDE SEQUENCE [LARGE SCALE GENOMIC DNA]</scope>
    <source>
        <strain evidence="3 4">CBM6</strain>
    </source>
</reference>
<feature type="domain" description="Sfi1 spindle body" evidence="2">
    <location>
        <begin position="579"/>
        <end position="753"/>
    </location>
</feature>
<dbReference type="Proteomes" id="UP001623330">
    <property type="component" value="Unassembled WGS sequence"/>
</dbReference>